<dbReference type="InterPro" id="IPR027417">
    <property type="entry name" value="P-loop_NTPase"/>
</dbReference>
<evidence type="ECO:0000313" key="1">
    <source>
        <dbReference type="EMBL" id="MBO1361421.1"/>
    </source>
</evidence>
<evidence type="ECO:0000313" key="2">
    <source>
        <dbReference type="Proteomes" id="UP000664771"/>
    </source>
</evidence>
<dbReference type="SUPFAM" id="SSF52540">
    <property type="entry name" value="P-loop containing nucleoside triphosphate hydrolases"/>
    <property type="match status" value="1"/>
</dbReference>
<dbReference type="Pfam" id="PF03237">
    <property type="entry name" value="Terminase_6N"/>
    <property type="match status" value="1"/>
</dbReference>
<dbReference type="RefSeq" id="WP_207883146.1">
    <property type="nucleotide sequence ID" value="NZ_JAFVMF010000022.1"/>
</dbReference>
<organism evidence="1 2">
    <name type="scientific">Acetobacter sacchari</name>
    <dbReference type="NCBI Taxonomy" id="2661687"/>
    <lineage>
        <taxon>Bacteria</taxon>
        <taxon>Pseudomonadati</taxon>
        <taxon>Pseudomonadota</taxon>
        <taxon>Alphaproteobacteria</taxon>
        <taxon>Acetobacterales</taxon>
        <taxon>Acetobacteraceae</taxon>
        <taxon>Acetobacter</taxon>
    </lineage>
</organism>
<dbReference type="Proteomes" id="UP000664771">
    <property type="component" value="Unassembled WGS sequence"/>
</dbReference>
<comment type="caution">
    <text evidence="1">The sequence shown here is derived from an EMBL/GenBank/DDBJ whole genome shotgun (WGS) entry which is preliminary data.</text>
</comment>
<protein>
    <submittedName>
        <fullName evidence="1">Terminase family protein</fullName>
    </submittedName>
</protein>
<dbReference type="Gene3D" id="3.40.50.300">
    <property type="entry name" value="P-loop containing nucleotide triphosphate hydrolases"/>
    <property type="match status" value="1"/>
</dbReference>
<accession>A0ABS3LZR7</accession>
<reference evidence="1 2" key="1">
    <citation type="submission" date="2021-03" db="EMBL/GenBank/DDBJ databases">
        <title>The complete genome sequence of Acetobacter sacchari TBRC 11175.</title>
        <authorList>
            <person name="Charoenyingcharoen P."/>
            <person name="Yukphan P."/>
        </authorList>
    </citation>
    <scope>NUCLEOTIDE SEQUENCE [LARGE SCALE GENOMIC DNA]</scope>
    <source>
        <strain evidence="1 2">TBRC 11175</strain>
    </source>
</reference>
<sequence length="257" mass="28792">MTSDPFARDLANAIDPVRFATNVLGVQPDRWQAQFLRSADKRVLLNCSRQSGKSTITAALAAHTALYRPRSLVLMIARAQRQSVELLGKSRDFLGRVPGLPSLDKDATLELKLGNKSRIVALPGDNEDAIRGYSAPDLIIADEAAFIDERVFTALFPMIAAAPHARMLLLSTPNGQHGAFYRFWSEGGETWRRFEVPAEQCPRISAEFLEEARRTAGPFKFSQEYQCKFIGDDLQLFDDAAIDRAFNRDVEFLPLRF</sequence>
<proteinExistence type="predicted"/>
<gene>
    <name evidence="1" type="ORF">J2D73_16675</name>
</gene>
<dbReference type="EMBL" id="JAFVMF010000022">
    <property type="protein sequence ID" value="MBO1361421.1"/>
    <property type="molecule type" value="Genomic_DNA"/>
</dbReference>
<keyword evidence="2" id="KW-1185">Reference proteome</keyword>
<name>A0ABS3LZR7_9PROT</name>